<feature type="region of interest" description="Disordered" evidence="1">
    <location>
        <begin position="84"/>
        <end position="150"/>
    </location>
</feature>
<feature type="compositionally biased region" description="Basic and acidic residues" evidence="1">
    <location>
        <begin position="136"/>
        <end position="148"/>
    </location>
</feature>
<proteinExistence type="predicted"/>
<feature type="compositionally biased region" description="Basic and acidic residues" evidence="1">
    <location>
        <begin position="86"/>
        <end position="107"/>
    </location>
</feature>
<name>A0AAE1CKX1_9GAST</name>
<keyword evidence="4" id="KW-1185">Reference proteome</keyword>
<evidence type="ECO:0000256" key="2">
    <source>
        <dbReference type="SAM" id="Phobius"/>
    </source>
</evidence>
<evidence type="ECO:0000256" key="1">
    <source>
        <dbReference type="SAM" id="MobiDB-lite"/>
    </source>
</evidence>
<accession>A0AAE1CKX1</accession>
<evidence type="ECO:0000313" key="4">
    <source>
        <dbReference type="Proteomes" id="UP001283361"/>
    </source>
</evidence>
<comment type="caution">
    <text evidence="3">The sequence shown here is derived from an EMBL/GenBank/DDBJ whole genome shotgun (WGS) entry which is preliminary data.</text>
</comment>
<dbReference type="EMBL" id="JAWDGP010007821">
    <property type="protein sequence ID" value="KAK3703758.1"/>
    <property type="molecule type" value="Genomic_DNA"/>
</dbReference>
<sequence>FSCLPFFPVPGLTPHNQLSRAVIATVFTPLGAGYVGAIYRARHLRVSSTTDDAAPDIDSVAAHVVGELLDCGLAVGKQLNNTVRNRQNDRVRHTDRADTDRTTESDTRIVQTQTERQSQTHGSRRHRQNGRVRHTGRADTDRTTESDTRIVQTQTERQSFNILYRESILQVGFTILYRGGILQVFYRLALLSYLELSWLIAGSIDC</sequence>
<evidence type="ECO:0000313" key="3">
    <source>
        <dbReference type="EMBL" id="KAK3703758.1"/>
    </source>
</evidence>
<feature type="non-terminal residue" evidence="3">
    <location>
        <position position="206"/>
    </location>
</feature>
<feature type="compositionally biased region" description="Basic residues" evidence="1">
    <location>
        <begin position="122"/>
        <end position="135"/>
    </location>
</feature>
<gene>
    <name evidence="3" type="ORF">RRG08_040943</name>
</gene>
<protein>
    <submittedName>
        <fullName evidence="3">Uncharacterized protein</fullName>
    </submittedName>
</protein>
<feature type="compositionally biased region" description="Polar residues" evidence="1">
    <location>
        <begin position="109"/>
        <end position="121"/>
    </location>
</feature>
<keyword evidence="2" id="KW-0812">Transmembrane</keyword>
<dbReference type="Proteomes" id="UP001283361">
    <property type="component" value="Unassembled WGS sequence"/>
</dbReference>
<keyword evidence="2" id="KW-1133">Transmembrane helix</keyword>
<dbReference type="AlphaFoldDB" id="A0AAE1CKX1"/>
<keyword evidence="2" id="KW-0472">Membrane</keyword>
<organism evidence="3 4">
    <name type="scientific">Elysia crispata</name>
    <name type="common">lettuce slug</name>
    <dbReference type="NCBI Taxonomy" id="231223"/>
    <lineage>
        <taxon>Eukaryota</taxon>
        <taxon>Metazoa</taxon>
        <taxon>Spiralia</taxon>
        <taxon>Lophotrochozoa</taxon>
        <taxon>Mollusca</taxon>
        <taxon>Gastropoda</taxon>
        <taxon>Heterobranchia</taxon>
        <taxon>Euthyneura</taxon>
        <taxon>Panpulmonata</taxon>
        <taxon>Sacoglossa</taxon>
        <taxon>Placobranchoidea</taxon>
        <taxon>Plakobranchidae</taxon>
        <taxon>Elysia</taxon>
    </lineage>
</organism>
<reference evidence="3" key="1">
    <citation type="journal article" date="2023" name="G3 (Bethesda)">
        <title>A reference genome for the long-term kleptoplast-retaining sea slug Elysia crispata morphotype clarki.</title>
        <authorList>
            <person name="Eastman K.E."/>
            <person name="Pendleton A.L."/>
            <person name="Shaikh M.A."/>
            <person name="Suttiyut T."/>
            <person name="Ogas R."/>
            <person name="Tomko P."/>
            <person name="Gavelis G."/>
            <person name="Widhalm J.R."/>
            <person name="Wisecaver J.H."/>
        </authorList>
    </citation>
    <scope>NUCLEOTIDE SEQUENCE</scope>
    <source>
        <strain evidence="3">ECLA1</strain>
    </source>
</reference>
<feature type="transmembrane region" description="Helical" evidence="2">
    <location>
        <begin position="20"/>
        <end position="39"/>
    </location>
</feature>